<dbReference type="InterPro" id="IPR001433">
    <property type="entry name" value="OxRdtase_FAD/NAD-bd"/>
</dbReference>
<dbReference type="STRING" id="683228.GA0070617_0488"/>
<dbReference type="GO" id="GO:0051537">
    <property type="term" value="F:2 iron, 2 sulfur cluster binding"/>
    <property type="evidence" value="ECO:0007669"/>
    <property type="project" value="UniProtKB-KW"/>
</dbReference>
<dbReference type="InterPro" id="IPR050415">
    <property type="entry name" value="MRET"/>
</dbReference>
<dbReference type="EMBL" id="FMIA01000002">
    <property type="protein sequence ID" value="SCL47139.1"/>
    <property type="molecule type" value="Genomic_DNA"/>
</dbReference>
<evidence type="ECO:0000256" key="3">
    <source>
        <dbReference type="ARBA" id="ARBA00022714"/>
    </source>
</evidence>
<organism evidence="11 12">
    <name type="scientific">Micromonospora yangpuensis</name>
    <dbReference type="NCBI Taxonomy" id="683228"/>
    <lineage>
        <taxon>Bacteria</taxon>
        <taxon>Bacillati</taxon>
        <taxon>Actinomycetota</taxon>
        <taxon>Actinomycetes</taxon>
        <taxon>Micromonosporales</taxon>
        <taxon>Micromonosporaceae</taxon>
        <taxon>Micromonospora</taxon>
    </lineage>
</organism>
<dbReference type="InterPro" id="IPR017938">
    <property type="entry name" value="Riboflavin_synthase-like_b-brl"/>
</dbReference>
<dbReference type="InterPro" id="IPR012675">
    <property type="entry name" value="Beta-grasp_dom_sf"/>
</dbReference>
<dbReference type="SUPFAM" id="SSF54292">
    <property type="entry name" value="2Fe-2S ferredoxin-like"/>
    <property type="match status" value="1"/>
</dbReference>
<sequence length="414" mass="42705">MTVTINRPVRRRPVFHPLPVVAVDRLTADAVSVTFAVPPELRETFAFSAGQHLTVRRPVAPDDTAGVAGAVGAVGADGGAVGAAGAGDGAVGAAGAGGDTAGAAGAGADVRRSYSICSTPAELAGHGRLRIGVREVPGGAFSAFACGVLRSGDTVEVLPPLGHFTSAFTPDRVRRYGAVVAGSGITPVLGLVGTALAVEPASTFTLVYGNRTANSVMFAEELADLKDRYPTRLHLVHVLSRELGESPLLSGRIDAERLTRLLDTVVPAEAIEEWFLCGPYGLVVDARAVLAARGVPDAAVHTELFHVDAPPEPVRRASEEPTGGAEVTIVLDGRSSRFTMGAGERVLDAALKVRGELPYACKGGVCSTCRAKVVDGAVTMARNYALEPDEVAAGYVLTCQSTPTTDTLTVDYDA</sequence>
<evidence type="ECO:0000256" key="5">
    <source>
        <dbReference type="ARBA" id="ARBA00022827"/>
    </source>
</evidence>
<protein>
    <submittedName>
        <fullName evidence="11">Ring-1,2-phenylacetyl-CoA epoxidase subunit PaaE</fullName>
    </submittedName>
</protein>
<dbReference type="SUPFAM" id="SSF52343">
    <property type="entry name" value="Ferredoxin reductase-like, C-terminal NADP-linked domain"/>
    <property type="match status" value="1"/>
</dbReference>
<evidence type="ECO:0000256" key="8">
    <source>
        <dbReference type="ARBA" id="ARBA00023014"/>
    </source>
</evidence>
<dbReference type="PANTHER" id="PTHR47354">
    <property type="entry name" value="NADH OXIDOREDUCTASE HCR"/>
    <property type="match status" value="1"/>
</dbReference>
<dbReference type="PROSITE" id="PS51384">
    <property type="entry name" value="FAD_FR"/>
    <property type="match status" value="1"/>
</dbReference>
<dbReference type="PROSITE" id="PS00197">
    <property type="entry name" value="2FE2S_FER_1"/>
    <property type="match status" value="1"/>
</dbReference>
<keyword evidence="12" id="KW-1185">Reference proteome</keyword>
<dbReference type="Pfam" id="PF00175">
    <property type="entry name" value="NAD_binding_1"/>
    <property type="match status" value="1"/>
</dbReference>
<dbReference type="InterPro" id="IPR039261">
    <property type="entry name" value="FNR_nucleotide-bd"/>
</dbReference>
<evidence type="ECO:0000259" key="9">
    <source>
        <dbReference type="PROSITE" id="PS51085"/>
    </source>
</evidence>
<feature type="domain" description="FAD-binding FR-type" evidence="10">
    <location>
        <begin position="13"/>
        <end position="167"/>
    </location>
</feature>
<keyword evidence="6" id="KW-0560">Oxidoreductase</keyword>
<dbReference type="PANTHER" id="PTHR47354:SF8">
    <property type="entry name" value="1,2-PHENYLACETYL-COA EPOXIDASE, SUBUNIT E"/>
    <property type="match status" value="1"/>
</dbReference>
<dbReference type="CDD" id="cd00207">
    <property type="entry name" value="fer2"/>
    <property type="match status" value="1"/>
</dbReference>
<evidence type="ECO:0000256" key="6">
    <source>
        <dbReference type="ARBA" id="ARBA00023002"/>
    </source>
</evidence>
<dbReference type="InterPro" id="IPR017927">
    <property type="entry name" value="FAD-bd_FR_type"/>
</dbReference>
<dbReference type="Pfam" id="PF00111">
    <property type="entry name" value="Fer2"/>
    <property type="match status" value="1"/>
</dbReference>
<accession>A0A1C6TZT9</accession>
<evidence type="ECO:0000256" key="4">
    <source>
        <dbReference type="ARBA" id="ARBA00022723"/>
    </source>
</evidence>
<dbReference type="Gene3D" id="3.40.50.80">
    <property type="entry name" value="Nucleotide-binding domain of ferredoxin-NADP reductase (FNR) module"/>
    <property type="match status" value="1"/>
</dbReference>
<evidence type="ECO:0000313" key="12">
    <source>
        <dbReference type="Proteomes" id="UP000198937"/>
    </source>
</evidence>
<keyword evidence="3" id="KW-0001">2Fe-2S</keyword>
<dbReference type="InterPro" id="IPR006058">
    <property type="entry name" value="2Fe2S_fd_BS"/>
</dbReference>
<name>A0A1C6TZT9_9ACTN</name>
<dbReference type="InterPro" id="IPR036010">
    <property type="entry name" value="2Fe-2S_ferredoxin-like_sf"/>
</dbReference>
<dbReference type="Gene3D" id="2.40.30.10">
    <property type="entry name" value="Translation factors"/>
    <property type="match status" value="1"/>
</dbReference>
<evidence type="ECO:0000256" key="7">
    <source>
        <dbReference type="ARBA" id="ARBA00023004"/>
    </source>
</evidence>
<gene>
    <name evidence="11" type="ORF">GA0070617_0488</name>
</gene>
<feature type="domain" description="2Fe-2S ferredoxin-type" evidence="9">
    <location>
        <begin position="325"/>
        <end position="414"/>
    </location>
</feature>
<comment type="cofactor">
    <cofactor evidence="1">
        <name>FAD</name>
        <dbReference type="ChEBI" id="CHEBI:57692"/>
    </cofactor>
</comment>
<evidence type="ECO:0000259" key="10">
    <source>
        <dbReference type="PROSITE" id="PS51384"/>
    </source>
</evidence>
<dbReference type="GO" id="GO:0046872">
    <property type="term" value="F:metal ion binding"/>
    <property type="evidence" value="ECO:0007669"/>
    <property type="project" value="UniProtKB-KW"/>
</dbReference>
<keyword evidence="8" id="KW-0411">Iron-sulfur</keyword>
<dbReference type="PROSITE" id="PS51085">
    <property type="entry name" value="2FE2S_FER_2"/>
    <property type="match status" value="1"/>
</dbReference>
<dbReference type="CDD" id="cd06214">
    <property type="entry name" value="PA_degradation_oxidoreductase_like"/>
    <property type="match status" value="1"/>
</dbReference>
<proteinExistence type="predicted"/>
<dbReference type="Gene3D" id="3.10.20.30">
    <property type="match status" value="1"/>
</dbReference>
<keyword evidence="4" id="KW-0479">Metal-binding</keyword>
<dbReference type="GO" id="GO:0016491">
    <property type="term" value="F:oxidoreductase activity"/>
    <property type="evidence" value="ECO:0007669"/>
    <property type="project" value="UniProtKB-KW"/>
</dbReference>
<dbReference type="SUPFAM" id="SSF63380">
    <property type="entry name" value="Riboflavin synthase domain-like"/>
    <property type="match status" value="1"/>
</dbReference>
<keyword evidence="7" id="KW-0408">Iron</keyword>
<reference evidence="11 12" key="1">
    <citation type="submission" date="2016-06" db="EMBL/GenBank/DDBJ databases">
        <authorList>
            <person name="Kjaerup R.B."/>
            <person name="Dalgaard T.S."/>
            <person name="Juul-Madsen H.R."/>
        </authorList>
    </citation>
    <scope>NUCLEOTIDE SEQUENCE [LARGE SCALE GENOMIC DNA]</scope>
    <source>
        <strain evidence="11 12">DSM 45577</strain>
    </source>
</reference>
<evidence type="ECO:0000313" key="11">
    <source>
        <dbReference type="EMBL" id="SCL47139.1"/>
    </source>
</evidence>
<evidence type="ECO:0000256" key="1">
    <source>
        <dbReference type="ARBA" id="ARBA00001974"/>
    </source>
</evidence>
<keyword evidence="2" id="KW-0285">Flavoprotein</keyword>
<dbReference type="GO" id="GO:0050660">
    <property type="term" value="F:flavin adenine dinucleotide binding"/>
    <property type="evidence" value="ECO:0007669"/>
    <property type="project" value="TreeGrafter"/>
</dbReference>
<evidence type="ECO:0000256" key="2">
    <source>
        <dbReference type="ARBA" id="ARBA00022630"/>
    </source>
</evidence>
<keyword evidence="5" id="KW-0274">FAD</keyword>
<dbReference type="AlphaFoldDB" id="A0A1C6TZT9"/>
<dbReference type="Proteomes" id="UP000198937">
    <property type="component" value="Unassembled WGS sequence"/>
</dbReference>
<dbReference type="InterPro" id="IPR001041">
    <property type="entry name" value="2Fe-2S_ferredoxin-type"/>
</dbReference>